<gene>
    <name evidence="7" type="ORF">D7V94_01465</name>
</gene>
<accession>A0A3A9ASS1</accession>
<protein>
    <submittedName>
        <fullName evidence="7">GHKL domain-containing protein</fullName>
    </submittedName>
</protein>
<organism evidence="7 8">
    <name type="scientific">Parablautia intestinalis</name>
    <dbReference type="NCBI Taxonomy" id="2320100"/>
    <lineage>
        <taxon>Bacteria</taxon>
        <taxon>Bacillati</taxon>
        <taxon>Bacillota</taxon>
        <taxon>Clostridia</taxon>
        <taxon>Lachnospirales</taxon>
        <taxon>Lachnospiraceae</taxon>
        <taxon>Parablautia</taxon>
    </lineage>
</organism>
<keyword evidence="4" id="KW-1133">Transmembrane helix</keyword>
<dbReference type="SUPFAM" id="SSF55874">
    <property type="entry name" value="ATPase domain of HSP90 chaperone/DNA topoisomerase II/histidine kinase"/>
    <property type="match status" value="1"/>
</dbReference>
<feature type="transmembrane region" description="Helical" evidence="4">
    <location>
        <begin position="166"/>
        <end position="184"/>
    </location>
</feature>
<feature type="transmembrane region" description="Helical" evidence="4">
    <location>
        <begin position="6"/>
        <end position="25"/>
    </location>
</feature>
<name>A0A3A9ASS1_9FIRM</name>
<dbReference type="RefSeq" id="WP_120466066.1">
    <property type="nucleotide sequence ID" value="NZ_RAYQ01000001.1"/>
</dbReference>
<evidence type="ECO:0000259" key="6">
    <source>
        <dbReference type="Pfam" id="PF14689"/>
    </source>
</evidence>
<dbReference type="SUPFAM" id="SSF55890">
    <property type="entry name" value="Sporulation response regulatory protein Spo0B"/>
    <property type="match status" value="1"/>
</dbReference>
<evidence type="ECO:0000256" key="3">
    <source>
        <dbReference type="ARBA" id="ARBA00022777"/>
    </source>
</evidence>
<dbReference type="InterPro" id="IPR036890">
    <property type="entry name" value="HATPase_C_sf"/>
</dbReference>
<feature type="domain" description="SpoOB alpha-helical" evidence="6">
    <location>
        <begin position="253"/>
        <end position="306"/>
    </location>
</feature>
<reference evidence="7 8" key="1">
    <citation type="submission" date="2018-09" db="EMBL/GenBank/DDBJ databases">
        <title>Murine metabolic-syndrome-specific gut microbial biobank.</title>
        <authorList>
            <person name="Liu C."/>
        </authorList>
    </citation>
    <scope>NUCLEOTIDE SEQUENCE [LARGE SCALE GENOMIC DNA]</scope>
    <source>
        <strain evidence="7 8">0.1xD8-82</strain>
    </source>
</reference>
<dbReference type="GO" id="GO:0000155">
    <property type="term" value="F:phosphorelay sensor kinase activity"/>
    <property type="evidence" value="ECO:0007669"/>
    <property type="project" value="InterPro"/>
</dbReference>
<dbReference type="PANTHER" id="PTHR40448:SF1">
    <property type="entry name" value="TWO-COMPONENT SENSOR HISTIDINE KINASE"/>
    <property type="match status" value="1"/>
</dbReference>
<keyword evidence="1" id="KW-0597">Phosphoprotein</keyword>
<evidence type="ECO:0000256" key="2">
    <source>
        <dbReference type="ARBA" id="ARBA00022679"/>
    </source>
</evidence>
<evidence type="ECO:0000313" key="8">
    <source>
        <dbReference type="Proteomes" id="UP000280696"/>
    </source>
</evidence>
<dbReference type="Pfam" id="PF14689">
    <property type="entry name" value="SPOB_a"/>
    <property type="match status" value="1"/>
</dbReference>
<dbReference type="InterPro" id="IPR039506">
    <property type="entry name" value="SPOB_a"/>
</dbReference>
<dbReference type="OrthoDB" id="9813149at2"/>
<feature type="domain" description="Sensor histidine kinase NatK-like C-terminal" evidence="5">
    <location>
        <begin position="349"/>
        <end position="437"/>
    </location>
</feature>
<keyword evidence="4" id="KW-0812">Transmembrane</keyword>
<evidence type="ECO:0000256" key="4">
    <source>
        <dbReference type="SAM" id="Phobius"/>
    </source>
</evidence>
<keyword evidence="8" id="KW-1185">Reference proteome</keyword>
<evidence type="ECO:0000256" key="1">
    <source>
        <dbReference type="ARBA" id="ARBA00022553"/>
    </source>
</evidence>
<feature type="transmembrane region" description="Helical" evidence="4">
    <location>
        <begin position="37"/>
        <end position="54"/>
    </location>
</feature>
<dbReference type="CDD" id="cd16935">
    <property type="entry name" value="HATPase_AgrC-ComD-like"/>
    <property type="match status" value="1"/>
</dbReference>
<dbReference type="Gene3D" id="3.30.565.10">
    <property type="entry name" value="Histidine kinase-like ATPase, C-terminal domain"/>
    <property type="match status" value="1"/>
</dbReference>
<dbReference type="PANTHER" id="PTHR40448">
    <property type="entry name" value="TWO-COMPONENT SENSOR HISTIDINE KINASE"/>
    <property type="match status" value="1"/>
</dbReference>
<comment type="caution">
    <text evidence="7">The sequence shown here is derived from an EMBL/GenBank/DDBJ whole genome shotgun (WGS) entry which is preliminary data.</text>
</comment>
<dbReference type="Pfam" id="PF14501">
    <property type="entry name" value="HATPase_c_5"/>
    <property type="match status" value="1"/>
</dbReference>
<dbReference type="InterPro" id="IPR016120">
    <property type="entry name" value="Sig_transdc_His_kin_SpoOB"/>
</dbReference>
<evidence type="ECO:0000313" key="7">
    <source>
        <dbReference type="EMBL" id="RKI94249.1"/>
    </source>
</evidence>
<feature type="transmembrane region" description="Helical" evidence="4">
    <location>
        <begin position="60"/>
        <end position="79"/>
    </location>
</feature>
<feature type="transmembrane region" description="Helical" evidence="4">
    <location>
        <begin position="121"/>
        <end position="146"/>
    </location>
</feature>
<dbReference type="Gene3D" id="1.10.287.130">
    <property type="match status" value="1"/>
</dbReference>
<dbReference type="GO" id="GO:0042802">
    <property type="term" value="F:identical protein binding"/>
    <property type="evidence" value="ECO:0007669"/>
    <property type="project" value="TreeGrafter"/>
</dbReference>
<keyword evidence="4" id="KW-0472">Membrane</keyword>
<dbReference type="AlphaFoldDB" id="A0A3A9ASS1"/>
<dbReference type="EMBL" id="RAYQ01000001">
    <property type="protein sequence ID" value="RKI94249.1"/>
    <property type="molecule type" value="Genomic_DNA"/>
</dbReference>
<dbReference type="InterPro" id="IPR032834">
    <property type="entry name" value="NatK-like_C"/>
</dbReference>
<keyword evidence="2" id="KW-0808">Transferase</keyword>
<evidence type="ECO:0000259" key="5">
    <source>
        <dbReference type="Pfam" id="PF14501"/>
    </source>
</evidence>
<keyword evidence="3" id="KW-0418">Kinase</keyword>
<proteinExistence type="predicted"/>
<dbReference type="Proteomes" id="UP000280696">
    <property type="component" value="Unassembled WGS sequence"/>
</dbReference>
<feature type="transmembrane region" description="Helical" evidence="4">
    <location>
        <begin position="86"/>
        <end position="109"/>
    </location>
</feature>
<feature type="transmembrane region" description="Helical" evidence="4">
    <location>
        <begin position="204"/>
        <end position="228"/>
    </location>
</feature>
<sequence>MAEYLDFFNVYIMGAVEMSFQFYFLAKILKKKMWPPFYFLFSVGAVIINDFVPASMVTGFAVLIFLLTAYGTVICRAGFKHSLLYAALAAEIMLLCGGIVNSMISLPYPWLPAFFHETDNIAAMLVSEAASLVLTGFCYYMVYRYFSRDDLDPVDAPENTMGMQQMVLSFIPILMIFIMSNYINAIEYDFQFEISVDKGPAEHFFSHGQMLSMYFLGLASLFCILFSYKKLQQSFRLGTEISLLEQQEHSLNQYVEEAKTRYDETKSLRHDIWNHIAVVKKLLQNGKLEEAITYMEDLDDMAEKMSFPCSTNNPVVDILVGNKLGIAKSMGIDVDCFLLLPYPCGIRDIDICIVLSNALDNAIHAVKSLDAGMEKYIRVSGRIQGDFLMMEIQNSFHGKSAFKKGTGLSNVKKVAEKYGGAMSIETQEHVFVLHVLLIIPQHPESSTQQMD</sequence>